<sequence length="62" mass="7227">MRLRRTLDRVRAADRRVLDTMRRRRQAAAVNPVRARIRPERPDYRQYELSPQSPSGAVPGGQ</sequence>
<evidence type="ECO:0000256" key="1">
    <source>
        <dbReference type="SAM" id="MobiDB-lite"/>
    </source>
</evidence>
<feature type="compositionally biased region" description="Basic and acidic residues" evidence="1">
    <location>
        <begin position="37"/>
        <end position="46"/>
    </location>
</feature>
<organism evidence="2 3">
    <name type="scientific">Actinomadura alba</name>
    <dbReference type="NCBI Taxonomy" id="406431"/>
    <lineage>
        <taxon>Bacteria</taxon>
        <taxon>Bacillati</taxon>
        <taxon>Actinomycetota</taxon>
        <taxon>Actinomycetes</taxon>
        <taxon>Streptosporangiales</taxon>
        <taxon>Thermomonosporaceae</taxon>
        <taxon>Actinomadura</taxon>
    </lineage>
</organism>
<evidence type="ECO:0000313" key="2">
    <source>
        <dbReference type="EMBL" id="MBC6464984.1"/>
    </source>
</evidence>
<protein>
    <submittedName>
        <fullName evidence="2">Uncharacterized protein</fullName>
    </submittedName>
</protein>
<reference evidence="2 3" key="1">
    <citation type="submission" date="2020-06" db="EMBL/GenBank/DDBJ databases">
        <title>Actinomadura xiongansis sp. nov., isolated from soil of Baiyangdian.</title>
        <authorList>
            <person name="Zhang X."/>
        </authorList>
    </citation>
    <scope>NUCLEOTIDE SEQUENCE [LARGE SCALE GENOMIC DNA]</scope>
    <source>
        <strain evidence="2 3">HBUM206468</strain>
    </source>
</reference>
<gene>
    <name evidence="2" type="ORF">HKK74_05670</name>
</gene>
<proteinExistence type="predicted"/>
<dbReference type="RefSeq" id="WP_187242010.1">
    <property type="nucleotide sequence ID" value="NZ_BAAAOK010000017.1"/>
</dbReference>
<keyword evidence="3" id="KW-1185">Reference proteome</keyword>
<dbReference type="Proteomes" id="UP000805614">
    <property type="component" value="Unassembled WGS sequence"/>
</dbReference>
<evidence type="ECO:0000313" key="3">
    <source>
        <dbReference type="Proteomes" id="UP000805614"/>
    </source>
</evidence>
<dbReference type="EMBL" id="JABVEC010000003">
    <property type="protein sequence ID" value="MBC6464984.1"/>
    <property type="molecule type" value="Genomic_DNA"/>
</dbReference>
<feature type="region of interest" description="Disordered" evidence="1">
    <location>
        <begin position="23"/>
        <end position="62"/>
    </location>
</feature>
<name>A0ABR7LK74_9ACTN</name>
<comment type="caution">
    <text evidence="2">The sequence shown here is derived from an EMBL/GenBank/DDBJ whole genome shotgun (WGS) entry which is preliminary data.</text>
</comment>
<accession>A0ABR7LK74</accession>